<dbReference type="InterPro" id="IPR006439">
    <property type="entry name" value="HAD-SF_hydro_IA"/>
</dbReference>
<dbReference type="AlphaFoldDB" id="A0A5S4GT31"/>
<dbReference type="OrthoDB" id="9797743at2"/>
<feature type="compositionally biased region" description="Low complexity" evidence="1">
    <location>
        <begin position="243"/>
        <end position="262"/>
    </location>
</feature>
<evidence type="ECO:0000256" key="1">
    <source>
        <dbReference type="SAM" id="MobiDB-lite"/>
    </source>
</evidence>
<dbReference type="GO" id="GO:0050308">
    <property type="term" value="F:sugar-phosphatase activity"/>
    <property type="evidence" value="ECO:0007669"/>
    <property type="project" value="TreeGrafter"/>
</dbReference>
<proteinExistence type="predicted"/>
<comment type="caution">
    <text evidence="2">The sequence shown here is derived from an EMBL/GenBank/DDBJ whole genome shotgun (WGS) entry which is preliminary data.</text>
</comment>
<dbReference type="Pfam" id="PF00702">
    <property type="entry name" value="Hydrolase"/>
    <property type="match status" value="1"/>
</dbReference>
<dbReference type="Proteomes" id="UP000306628">
    <property type="component" value="Unassembled WGS sequence"/>
</dbReference>
<feature type="compositionally biased region" description="Pro residues" evidence="1">
    <location>
        <begin position="267"/>
        <end position="277"/>
    </location>
</feature>
<dbReference type="InterPro" id="IPR051806">
    <property type="entry name" value="HAD-like_SPP"/>
</dbReference>
<accession>A0A5S4GT31</accession>
<reference evidence="2 3" key="1">
    <citation type="submission" date="2019-05" db="EMBL/GenBank/DDBJ databases">
        <title>Draft genome sequence of Nonomuraea zeae DSM 100528.</title>
        <authorList>
            <person name="Saricaoglu S."/>
            <person name="Isik K."/>
        </authorList>
    </citation>
    <scope>NUCLEOTIDE SEQUENCE [LARGE SCALE GENOMIC DNA]</scope>
    <source>
        <strain evidence="2 3">DSM 100528</strain>
    </source>
</reference>
<dbReference type="Gene3D" id="3.40.50.1000">
    <property type="entry name" value="HAD superfamily/HAD-like"/>
    <property type="match status" value="1"/>
</dbReference>
<dbReference type="Gene3D" id="1.10.150.240">
    <property type="entry name" value="Putative phosphatase, domain 2"/>
    <property type="match status" value="1"/>
</dbReference>
<dbReference type="PANTHER" id="PTHR43481:SF4">
    <property type="entry name" value="GLYCEROL-1-PHOSPHATE PHOSPHOHYDROLASE 1-RELATED"/>
    <property type="match status" value="1"/>
</dbReference>
<evidence type="ECO:0000313" key="2">
    <source>
        <dbReference type="EMBL" id="TMR35902.1"/>
    </source>
</evidence>
<dbReference type="SFLD" id="SFLDS00003">
    <property type="entry name" value="Haloacid_Dehalogenase"/>
    <property type="match status" value="1"/>
</dbReference>
<dbReference type="PANTHER" id="PTHR43481">
    <property type="entry name" value="FRUCTOSE-1-PHOSPHATE PHOSPHATASE"/>
    <property type="match status" value="1"/>
</dbReference>
<sequence length="277" mass="28859">MTEAARPSRHLGQPRTRCCVSEIPDGIEALILDFDGTLADTTPRHEQALRAALQPHGHDLDHAWYRRHVGLPIHDLLAALPGGRSLPHDEIVRASRAHLLATMHHITAIACVAELLYAARRAGLRCAVASAASRVLVHPGLEALGLRHAFAAVVTREDVTLGKPAPDLYVAAARRLDVPPERCLAVDDASDGVASARAAGIQHVITLADGHLAPADEGATALAHRVASAAGAPMPRGTPQHRAYGPAAAGATTAAPPDTEPGTGPGSTPPRCPDSAR</sequence>
<dbReference type="SFLD" id="SFLDG01129">
    <property type="entry name" value="C1.5:_HAD__Beta-PGM__Phosphata"/>
    <property type="match status" value="1"/>
</dbReference>
<dbReference type="InterPro" id="IPR023198">
    <property type="entry name" value="PGP-like_dom2"/>
</dbReference>
<protein>
    <submittedName>
        <fullName evidence="2">HAD family phosphatase</fullName>
    </submittedName>
</protein>
<gene>
    <name evidence="2" type="ORF">ETD85_12550</name>
</gene>
<dbReference type="NCBIfam" id="TIGR01509">
    <property type="entry name" value="HAD-SF-IA-v3"/>
    <property type="match status" value="1"/>
</dbReference>
<name>A0A5S4GT31_9ACTN</name>
<evidence type="ECO:0000313" key="3">
    <source>
        <dbReference type="Proteomes" id="UP000306628"/>
    </source>
</evidence>
<dbReference type="InterPro" id="IPR036412">
    <property type="entry name" value="HAD-like_sf"/>
</dbReference>
<dbReference type="PRINTS" id="PR00413">
    <property type="entry name" value="HADHALOGNASE"/>
</dbReference>
<feature type="region of interest" description="Disordered" evidence="1">
    <location>
        <begin position="230"/>
        <end position="277"/>
    </location>
</feature>
<keyword evidence="3" id="KW-1185">Reference proteome</keyword>
<dbReference type="SUPFAM" id="SSF56784">
    <property type="entry name" value="HAD-like"/>
    <property type="match status" value="1"/>
</dbReference>
<dbReference type="EMBL" id="VCKX01000029">
    <property type="protein sequence ID" value="TMR35902.1"/>
    <property type="molecule type" value="Genomic_DNA"/>
</dbReference>
<dbReference type="InterPro" id="IPR023214">
    <property type="entry name" value="HAD_sf"/>
</dbReference>
<organism evidence="2 3">
    <name type="scientific">Nonomuraea zeae</name>
    <dbReference type="NCBI Taxonomy" id="1642303"/>
    <lineage>
        <taxon>Bacteria</taxon>
        <taxon>Bacillati</taxon>
        <taxon>Actinomycetota</taxon>
        <taxon>Actinomycetes</taxon>
        <taxon>Streptosporangiales</taxon>
        <taxon>Streptosporangiaceae</taxon>
        <taxon>Nonomuraea</taxon>
    </lineage>
</organism>